<dbReference type="Pfam" id="PF01381">
    <property type="entry name" value="HTH_3"/>
    <property type="match status" value="1"/>
</dbReference>
<dbReference type="SUPFAM" id="SSF47413">
    <property type="entry name" value="lambda repressor-like DNA-binding domains"/>
    <property type="match status" value="1"/>
</dbReference>
<dbReference type="SMART" id="SM00530">
    <property type="entry name" value="HTH_XRE"/>
    <property type="match status" value="1"/>
</dbReference>
<proteinExistence type="predicted"/>
<organism evidence="3 4">
    <name type="scientific">Pelosinus baikalensis</name>
    <dbReference type="NCBI Taxonomy" id="2892015"/>
    <lineage>
        <taxon>Bacteria</taxon>
        <taxon>Bacillati</taxon>
        <taxon>Bacillota</taxon>
        <taxon>Negativicutes</taxon>
        <taxon>Selenomonadales</taxon>
        <taxon>Sporomusaceae</taxon>
        <taxon>Pelosinus</taxon>
    </lineage>
</organism>
<accession>A0ABS8HWV7</accession>
<dbReference type="Gene3D" id="1.10.260.40">
    <property type="entry name" value="lambda repressor-like DNA-binding domains"/>
    <property type="match status" value="1"/>
</dbReference>
<protein>
    <submittedName>
        <fullName evidence="3">Helix-turn-helix domain-containing protein</fullName>
    </submittedName>
</protein>
<gene>
    <name evidence="3" type="ORF">LMF89_20205</name>
</gene>
<feature type="domain" description="HTH cro/C1-type" evidence="2">
    <location>
        <begin position="6"/>
        <end position="60"/>
    </location>
</feature>
<dbReference type="InterPro" id="IPR010982">
    <property type="entry name" value="Lambda_DNA-bd_dom_sf"/>
</dbReference>
<evidence type="ECO:0000313" key="4">
    <source>
        <dbReference type="Proteomes" id="UP001165492"/>
    </source>
</evidence>
<evidence type="ECO:0000259" key="2">
    <source>
        <dbReference type="PROSITE" id="PS50943"/>
    </source>
</evidence>
<reference evidence="3" key="1">
    <citation type="submission" date="2021-11" db="EMBL/GenBank/DDBJ databases">
        <title>Description of a new species Pelosinus isolated from the bottom sediments of Lake Baikal.</title>
        <authorList>
            <person name="Zakharyuk A."/>
        </authorList>
    </citation>
    <scope>NUCLEOTIDE SEQUENCE</scope>
    <source>
        <strain evidence="3">Bkl1</strain>
    </source>
</reference>
<dbReference type="EMBL" id="JAJHJB010000037">
    <property type="protein sequence ID" value="MCC5467662.1"/>
    <property type="molecule type" value="Genomic_DNA"/>
</dbReference>
<evidence type="ECO:0000313" key="3">
    <source>
        <dbReference type="EMBL" id="MCC5467662.1"/>
    </source>
</evidence>
<dbReference type="CDD" id="cd00093">
    <property type="entry name" value="HTH_XRE"/>
    <property type="match status" value="1"/>
</dbReference>
<keyword evidence="1" id="KW-0238">DNA-binding</keyword>
<comment type="caution">
    <text evidence="3">The sequence shown here is derived from an EMBL/GenBank/DDBJ whole genome shotgun (WGS) entry which is preliminary data.</text>
</comment>
<dbReference type="PROSITE" id="PS50943">
    <property type="entry name" value="HTH_CROC1"/>
    <property type="match status" value="1"/>
</dbReference>
<dbReference type="Proteomes" id="UP001165492">
    <property type="component" value="Unassembled WGS sequence"/>
</dbReference>
<dbReference type="RefSeq" id="WP_229536628.1">
    <property type="nucleotide sequence ID" value="NZ_JAJHJB010000037.1"/>
</dbReference>
<dbReference type="PANTHER" id="PTHR46558:SF11">
    <property type="entry name" value="HTH-TYPE TRANSCRIPTIONAL REGULATOR XRE"/>
    <property type="match status" value="1"/>
</dbReference>
<evidence type="ECO:0000256" key="1">
    <source>
        <dbReference type="ARBA" id="ARBA00023125"/>
    </source>
</evidence>
<keyword evidence="4" id="KW-1185">Reference proteome</keyword>
<sequence>MLGERLKQLREQKKLTQQELADALNISRGTYAHYEINRREPDDSTKLKIADFFDVTTDYLLGRTDEPNTVKKIQTIAAHRTDDPMSDLPPEAIRSIEEFKELMRIKYGKKPT</sequence>
<dbReference type="InterPro" id="IPR001387">
    <property type="entry name" value="Cro/C1-type_HTH"/>
</dbReference>
<dbReference type="PANTHER" id="PTHR46558">
    <property type="entry name" value="TRACRIPTIONAL REGULATORY PROTEIN-RELATED-RELATED"/>
    <property type="match status" value="1"/>
</dbReference>
<name>A0ABS8HWV7_9FIRM</name>